<keyword evidence="6" id="KW-0378">Hydrolase</keyword>
<comment type="subcellular location">
    <subcellularLocation>
        <location evidence="1">Membrane</location>
        <topology evidence="1">Single-pass membrane protein</topology>
    </subcellularLocation>
</comment>
<dbReference type="Gene3D" id="3.20.20.80">
    <property type="entry name" value="Glycosidases"/>
    <property type="match status" value="4"/>
</dbReference>
<dbReference type="SUPFAM" id="SSF51445">
    <property type="entry name" value="(Trans)glycosidases"/>
    <property type="match status" value="4"/>
</dbReference>
<evidence type="ECO:0000256" key="8">
    <source>
        <dbReference type="ARBA" id="ARBA00022989"/>
    </source>
</evidence>
<dbReference type="InterPro" id="IPR048395">
    <property type="entry name" value="Glyco_hydro_31_C"/>
</dbReference>
<dbReference type="InterPro" id="IPR017853">
    <property type="entry name" value="GH"/>
</dbReference>
<dbReference type="FunFam" id="2.60.40.1180:FF:000001">
    <property type="entry name" value="Maltase-glucoamylase, intestinal"/>
    <property type="match status" value="3"/>
</dbReference>
<dbReference type="GO" id="GO:0045177">
    <property type="term" value="C:apical part of cell"/>
    <property type="evidence" value="ECO:0007669"/>
    <property type="project" value="UniProtKB-ARBA"/>
</dbReference>
<dbReference type="Bgee" id="ENSACAG00000017607">
    <property type="expression patterns" value="Expressed in kidney and 1 other cell type or tissue"/>
</dbReference>
<dbReference type="SUPFAM" id="SSF57492">
    <property type="entry name" value="Trefoil"/>
    <property type="match status" value="2"/>
</dbReference>
<dbReference type="Proteomes" id="UP000001646">
    <property type="component" value="Chromosome 3"/>
</dbReference>
<dbReference type="InParanoid" id="A0A803TAI7"/>
<keyword evidence="8" id="KW-1133">Transmembrane helix</keyword>
<dbReference type="FunFam" id="2.60.40.1760:FF:000001">
    <property type="entry name" value="Maltase-glucoamylase, intestinal"/>
    <property type="match status" value="4"/>
</dbReference>
<dbReference type="InterPro" id="IPR030458">
    <property type="entry name" value="Glyco_hydro_31_AS"/>
</dbReference>
<dbReference type="Gene3D" id="2.60.40.1180">
    <property type="entry name" value="Golgi alpha-mannosidase II"/>
    <property type="match status" value="5"/>
</dbReference>
<dbReference type="FunFam" id="2.60.40.1180:FF:000005">
    <property type="entry name" value="Maltase-glucoamylase, intestinal"/>
    <property type="match status" value="1"/>
</dbReference>
<keyword evidence="9" id="KW-0472">Membrane</keyword>
<dbReference type="GO" id="GO:0005737">
    <property type="term" value="C:cytoplasm"/>
    <property type="evidence" value="ECO:0007669"/>
    <property type="project" value="UniProtKB-ARBA"/>
</dbReference>
<dbReference type="PROSITE" id="PS00129">
    <property type="entry name" value="GLYCOSYL_HYDROL_F31_1"/>
    <property type="match status" value="3"/>
</dbReference>
<dbReference type="Pfam" id="PF01055">
    <property type="entry name" value="Glyco_hydro_31_2nd"/>
    <property type="match status" value="4"/>
</dbReference>
<dbReference type="Pfam" id="PF13802">
    <property type="entry name" value="Gal_mutarotas_2"/>
    <property type="match status" value="1"/>
</dbReference>
<name>A0A803TAI7_ANOCA</name>
<comment type="similarity">
    <text evidence="2">Belongs to the glycosyl hydrolase 31 family.</text>
</comment>
<evidence type="ECO:0000256" key="10">
    <source>
        <dbReference type="ARBA" id="ARBA00023157"/>
    </source>
</evidence>
<evidence type="ECO:0000259" key="15">
    <source>
        <dbReference type="PROSITE" id="PS51448"/>
    </source>
</evidence>
<dbReference type="InterPro" id="IPR044913">
    <property type="entry name" value="P_trefoil_dom_sf"/>
</dbReference>
<accession>A0A803TAI7</accession>
<dbReference type="PROSITE" id="PS51448">
    <property type="entry name" value="P_TREFOIL_2"/>
    <property type="match status" value="1"/>
</dbReference>
<evidence type="ECO:0000256" key="14">
    <source>
        <dbReference type="PROSITE-ProRule" id="PRU00779"/>
    </source>
</evidence>
<evidence type="ECO:0000256" key="13">
    <source>
        <dbReference type="ARBA" id="ARBA00041343"/>
    </source>
</evidence>
<dbReference type="Pfam" id="PF00088">
    <property type="entry name" value="Trefoil"/>
    <property type="match status" value="3"/>
</dbReference>
<evidence type="ECO:0000256" key="6">
    <source>
        <dbReference type="ARBA" id="ARBA00022801"/>
    </source>
</evidence>
<keyword evidence="7" id="KW-0735">Signal-anchor</keyword>
<evidence type="ECO:0000256" key="7">
    <source>
        <dbReference type="ARBA" id="ARBA00022968"/>
    </source>
</evidence>
<dbReference type="SMART" id="SM00018">
    <property type="entry name" value="PD"/>
    <property type="match status" value="3"/>
</dbReference>
<dbReference type="Gene3D" id="2.60.40.1760">
    <property type="entry name" value="glycosyl hydrolase (family 31)"/>
    <property type="match status" value="4"/>
</dbReference>
<dbReference type="GO" id="GO:0005975">
    <property type="term" value="P:carbohydrate metabolic process"/>
    <property type="evidence" value="ECO:0007669"/>
    <property type="project" value="InterPro"/>
</dbReference>
<dbReference type="Ensembl" id="ENSACAT00000042794.1">
    <property type="protein sequence ID" value="ENSACAP00000032227.1"/>
    <property type="gene ID" value="ENSACAG00000017607.3"/>
</dbReference>
<organism evidence="16 17">
    <name type="scientific">Anolis carolinensis</name>
    <name type="common">Green anole</name>
    <name type="synonym">American chameleon</name>
    <dbReference type="NCBI Taxonomy" id="28377"/>
    <lineage>
        <taxon>Eukaryota</taxon>
        <taxon>Metazoa</taxon>
        <taxon>Chordata</taxon>
        <taxon>Craniata</taxon>
        <taxon>Vertebrata</taxon>
        <taxon>Euteleostomi</taxon>
        <taxon>Lepidosauria</taxon>
        <taxon>Squamata</taxon>
        <taxon>Bifurcata</taxon>
        <taxon>Unidentata</taxon>
        <taxon>Episquamata</taxon>
        <taxon>Toxicofera</taxon>
        <taxon>Iguania</taxon>
        <taxon>Dactyloidae</taxon>
        <taxon>Anolis</taxon>
    </lineage>
</organism>
<dbReference type="SUPFAM" id="SSF51011">
    <property type="entry name" value="Glycosyl hydrolase domain"/>
    <property type="match status" value="3"/>
</dbReference>
<dbReference type="InterPro" id="IPR013780">
    <property type="entry name" value="Glyco_hydro_b"/>
</dbReference>
<proteinExistence type="inferred from homology"/>
<evidence type="ECO:0000313" key="16">
    <source>
        <dbReference type="Ensembl" id="ENSACAP00000032227.1"/>
    </source>
</evidence>
<evidence type="ECO:0000256" key="12">
    <source>
        <dbReference type="ARBA" id="ARBA00023295"/>
    </source>
</evidence>
<dbReference type="InterPro" id="IPR025887">
    <property type="entry name" value="Glyco_hydro_31_N_dom"/>
</dbReference>
<dbReference type="GO" id="GO:0004558">
    <property type="term" value="F:alpha-1,4-glucosidase activity"/>
    <property type="evidence" value="ECO:0000318"/>
    <property type="project" value="GO_Central"/>
</dbReference>
<dbReference type="InterPro" id="IPR000322">
    <property type="entry name" value="Glyco_hydro_31_TIM"/>
</dbReference>
<evidence type="ECO:0000256" key="11">
    <source>
        <dbReference type="ARBA" id="ARBA00023180"/>
    </source>
</evidence>
<sequence>YKWYPIHNIIGVGLDGPCGLFQLHLFYDSLYFYVAILPKVTLLFFIHNIKSLCTLRGCCWNPQNETFIPWCYFSNSHGYKADGGQKQTNTGFEVKLKRLPAPSLFGADVGEILLTAEYQTANRFRFKITDPAYNRYEVPHTNVKPFVGPKASNPNYRVEITESPFSIQVIRNTNNKVLFDTSIGPLVYADQFLQLSIRLPSENVYGIGEHVHKQYRHDFNWKTWSIFTRDMSTTPRAMDNLYGAQPFFLCLEDASGHSFGVFLMNSNAMDFALQPAPAVTYRTIGGILDFYIFLGNTPEQVVQEYLTLIGLPWMPSYWNLGFQICRWDYADLDDVKAAVERNRAAGIPFDVQYTDIDYMEDTKDFTYDKIKFAGLPEFAQDLHDHGQKYIIILDPAISIHDLRNNTPYETYRRGNEMKVWVNESDGIKPLIGEVWPGICVYPDFSNPDTVTWWSNECDTFHKTIPFDGLWIDMNEVSNFVKGSTSGCAQNNLNYPPFTPKILDGVMYSKTLCMDAVQKAGKHYDVHSLYGFFMTTATDQALQTVFPGKRSLLLSRSTFAGSGKFSGHWLGDNDATWNNMKWAIPGMMEFNLFGYPYIGADICGFLLNATEELCRRWLQVGAFYPFSRNHNGENNDHNDPASFGKDSLLVNSTKHYLNIRYTLLPYLYTLFYKAHAHGETVVRPVLHEFYSDEATWAIDRQFLWGPGLLITPVLDEGANTVDAYMPDAVWYEYETGRKAIWRKQQCQMYLPADKLGLHLRGGYIFPTQQPANTTVFSRVNPMGLIIALNDNGTATGELFWDDGETRGTVENKAYLLYQFSVSNDVLTMSVAHNGYQDPKNLEFQEVKIFGLSLELTEVKVTSNNVAQNYPVNVNYIVAHITGLQLKLGEPHTVSWNQVSKDSDKFDCYPYQDATQANCQALGCIWEASPTPGVPYCYFHNNAGYTVDKVQYTSSGFTADLSTSQRSFRSAKLAITPINTLRLEVKYHENHMLQFKIFDYSNKRYEVPVPLNLPSTPASTPENRLYDVSVQNNPFGIQIQRRSTGTVIWDSQLPSFIFSDMFIQISTRLPSQYVYGFGETEHKQYRHEMDWHTWPMFARDQSPGYKFNTYGVQPFYMGLENDGNAHGVLLLNSNGMEVKLQPTPALTYRTLGGILDFYVVLGPTPEQVVQQYTALIGRPVMPPYWGLGFQLSRYGYENDGEISNLYNDMKAAKIPYDVQYADIDYMERQMDFTLSPKFSNLPSLVDRIKEDGMRFVIILDPAISGNETNYPAFTRGVQEDVFIKWPNGSGIVWGKVWPYLPDVVVDPSLGWDEKVEKYCAWAAFPDFFRESTADWWKREIQEFHTNPTNPEKSIKFDGLWIDMNEPSNFVNGAVHGCGDSELNFPPYMPGIEGKDAGLCSKTLCMQSQQLLPDGTQLRHYDVHNIYGWSQTKPTYDALHSVTGQRGIVITRSTYPSSGKWAGHWLGDNFSLWDQLYKSIIGMMEFSLFGMSYTGADICGFNYDSNYQMCARWTQLGAFYPYSRNHNGIGYLRQDPAAFDEKFQEISRNVLNTRYTLLPYLYTLMYEAHAHGNTVVRPLLHEFVDDKVTWEIYEQFLWGPALLISPALHPNVTEVNAYFPDARWYNYYTVKFQNLATPLEHINLHLRGGNIIPWQLPALNTQARYSQICWNICAMARVMEASGCNIVTDNIMGIFFQNVLNIGIAHQRYFDPNNLKFGEIKILGVVSTITPVVIVLQNGAEIPSSHSATYNVSSQVVSTPGVPHCFYPSNYGYSVSNIQTTAVGLTADLHRNTEFPNPYGSRSPAVDLLRLEVTYHYNDMLQFKIYDPNNKRYEVPVPLFTPNNPESTDANRLYQVEIVNNPFGIQIKRKSTGSVIWNSQVPGFTFSDMFIQIATLLPSQYVYGFGETEHTRFRRDMNWETWGMFTKDQPPGYKLNSYGFQPFYMGMENDGSAHGVLLLNSNAMDVTFQPTPALTYRTIGGILDFYMVLGPNPEEVVQEYTRLIGRPVMPPYWALGFQLCRYGYKNTSEVRDLYNAMRAAKIPYDVQYTDIDYMERKLDFTLGKNFSDLPDFVNEIKADGSRFIIILDPAISGNETSSYETFTKGLQNKVFITWPNSTDIAWAKVWPDYPNVTYPEDSSLEEQLAHVWTKDTVLHITGLQLAVGQEYTLSWKPEKFQDTDKFNCHPYPEPTQSSCEARGCIWEVSKKKMVKRLMLSCPQIYDPNNKRYEVPVPLFTPNNPESTDANRLYQVEIVNNPFGIQIKRKSTGSVIWNSQVPGFTFSDMFIQIATLLPSQYVYGFGETEHTHLRRDMNWETWGMFTKDQPPGYKLNSYGFQPFYMGMENDGSAHGVLLLNSNAMDVTFQPTPALTYRTIGGILDFYMVLGPNPEEVVQEYTRLIGRPVMPPYWALGFQLCRYGYKNTSEVRDLYNAMRAAKIPYDVQYTDIDYMERKLDFTLGKNFSDLPDFVNEIKADGSRFIIILDPAISGNETSSYETFTKGLQNNVFITWPNSTDIAWAKVWPDYPNVTYPEDSSLEEQLACCRADVAFPDYFRTSTAQWWQEEIENYHANVLQFDGLWTDMNEPSNFIDGAIGGCRNPDLNYPPYMPALVLRERGLSLVTMCMESEQQLPDGTPVRHYDVHNLYGWSQAESTYYGMHNATGERGIIITRSTYPSSGRWAGHWLGDNYARWDQLDKSVIGILEFSLFGISYSGADICGFFNDTTYEMCARWMELGAFYTFSRNHNVLLTRRQDPVSFNSTFEDISRNVLNIRYRLLPYLYTLMHNAHVDGNTVSRPLLHEFPNDKTTWDIYKQFLWGPALMISPVLDQVKVTVNAYIPDARWYDYHTEADIKVRKQFKTLEAPLEHINLHIRGGYVIPWQVPDITTNASRKNMMGLTVALDDNGAAQGLLYWDDGTTIGKCNKCNTENSIVVLHM</sequence>
<evidence type="ECO:0000256" key="1">
    <source>
        <dbReference type="ARBA" id="ARBA00004167"/>
    </source>
</evidence>
<evidence type="ECO:0000256" key="9">
    <source>
        <dbReference type="ARBA" id="ARBA00023136"/>
    </source>
</evidence>
<dbReference type="InterPro" id="IPR000519">
    <property type="entry name" value="P_trefoil_dom"/>
</dbReference>
<dbReference type="GO" id="GO:0030246">
    <property type="term" value="F:carbohydrate binding"/>
    <property type="evidence" value="ECO:0007669"/>
    <property type="project" value="InterPro"/>
</dbReference>
<comment type="caution">
    <text evidence="14">Lacks conserved residue(s) required for the propagation of feature annotation.</text>
</comment>
<evidence type="ECO:0000256" key="2">
    <source>
        <dbReference type="ARBA" id="ARBA00007806"/>
    </source>
</evidence>
<dbReference type="GeneTree" id="ENSGT00940000164162"/>
<dbReference type="InterPro" id="IPR011013">
    <property type="entry name" value="Gal_mutarotase_sf_dom"/>
</dbReference>
<keyword evidence="17" id="KW-1185">Reference proteome</keyword>
<dbReference type="Gene3D" id="4.10.110.10">
    <property type="entry name" value="Spasmolytic Protein, domain 1"/>
    <property type="match status" value="3"/>
</dbReference>
<dbReference type="FunFam" id="3.20.20.80:FF:000016">
    <property type="entry name" value="Maltase-glucoamylase, intestinal"/>
    <property type="match status" value="3"/>
</dbReference>
<protein>
    <recommendedName>
        <fullName evidence="13">Maltase</fullName>
    </recommendedName>
</protein>
<keyword evidence="4" id="KW-0812">Transmembrane</keyword>
<evidence type="ECO:0000256" key="3">
    <source>
        <dbReference type="ARBA" id="ARBA00022641"/>
    </source>
</evidence>
<reference evidence="16" key="2">
    <citation type="submission" date="2025-08" db="UniProtKB">
        <authorList>
            <consortium name="Ensembl"/>
        </authorList>
    </citation>
    <scope>IDENTIFICATION</scope>
</reference>
<dbReference type="SUPFAM" id="SSF74650">
    <property type="entry name" value="Galactose mutarotase-like"/>
    <property type="match status" value="4"/>
</dbReference>
<dbReference type="CDD" id="cd14752">
    <property type="entry name" value="GH31_N"/>
    <property type="match status" value="4"/>
</dbReference>
<dbReference type="GO" id="GO:0005886">
    <property type="term" value="C:plasma membrane"/>
    <property type="evidence" value="ECO:0007669"/>
    <property type="project" value="UniProtKB-ARBA"/>
</dbReference>
<dbReference type="PANTHER" id="PTHR22762:SF133">
    <property type="entry name" value="P-TYPE DOMAIN-CONTAINING PROTEIN"/>
    <property type="match status" value="1"/>
</dbReference>
<dbReference type="CDD" id="cd06602">
    <property type="entry name" value="GH31_MGAM_SI_GAA"/>
    <property type="match status" value="3"/>
</dbReference>
<evidence type="ECO:0000256" key="5">
    <source>
        <dbReference type="ARBA" id="ARBA00022737"/>
    </source>
</evidence>
<reference evidence="16" key="3">
    <citation type="submission" date="2025-09" db="UniProtKB">
        <authorList>
            <consortium name="Ensembl"/>
        </authorList>
    </citation>
    <scope>IDENTIFICATION</scope>
</reference>
<dbReference type="GO" id="GO:0012505">
    <property type="term" value="C:endomembrane system"/>
    <property type="evidence" value="ECO:0007669"/>
    <property type="project" value="UniProtKB-ARBA"/>
</dbReference>
<evidence type="ECO:0000313" key="17">
    <source>
        <dbReference type="Proteomes" id="UP000001646"/>
    </source>
</evidence>
<keyword evidence="5" id="KW-0677">Repeat</keyword>
<keyword evidence="3" id="KW-0765">Sulfation</keyword>
<keyword evidence="10" id="KW-1015">Disulfide bond</keyword>
<dbReference type="Pfam" id="PF21365">
    <property type="entry name" value="Glyco_hydro_31_3rd"/>
    <property type="match status" value="3"/>
</dbReference>
<feature type="domain" description="P-type" evidence="15">
    <location>
        <begin position="895"/>
        <end position="939"/>
    </location>
</feature>
<keyword evidence="12" id="KW-0326">Glycosidase</keyword>
<reference evidence="16 17" key="1">
    <citation type="submission" date="2009-12" db="EMBL/GenBank/DDBJ databases">
        <title>The Genome Sequence of Anolis carolinensis (Green Anole Lizard).</title>
        <authorList>
            <consortium name="The Genome Sequencing Platform"/>
            <person name="Di Palma F."/>
            <person name="Alfoldi J."/>
            <person name="Heiman D."/>
            <person name="Young S."/>
            <person name="Grabherr M."/>
            <person name="Johnson J."/>
            <person name="Lander E.S."/>
            <person name="Lindblad-Toh K."/>
        </authorList>
    </citation>
    <scope>NUCLEOTIDE SEQUENCE [LARGE SCALE GENOMIC DNA]</scope>
    <source>
        <strain evidence="16 17">JBL SC #1</strain>
    </source>
</reference>
<evidence type="ECO:0000256" key="4">
    <source>
        <dbReference type="ARBA" id="ARBA00022692"/>
    </source>
</evidence>
<keyword evidence="11" id="KW-0325">Glycoprotein</keyword>
<dbReference type="PANTHER" id="PTHR22762">
    <property type="entry name" value="ALPHA-GLUCOSIDASE"/>
    <property type="match status" value="1"/>
</dbReference>
<dbReference type="CDD" id="cd00111">
    <property type="entry name" value="Trefoil"/>
    <property type="match status" value="3"/>
</dbReference>